<sequence length="157" mass="17048">MDPLEACMVAVDAAPRTKPSNYPEPFASRMAGREKKPLGDPFGLNQFGVNLTTLSPGAVSALHHQHSKQDEWVYVLSGEVTLYVGDEHYLMRPGMYAGFRANGAPHHIQNNSTSDATIIEVGSRVAGDAVSYAADDLVAVMNSTGQWVFEHKNGEPY</sequence>
<gene>
    <name evidence="3" type="ORF">GAK33_01699</name>
</gene>
<evidence type="ECO:0000259" key="2">
    <source>
        <dbReference type="Pfam" id="PF07883"/>
    </source>
</evidence>
<dbReference type="Pfam" id="PF07883">
    <property type="entry name" value="Cupin_2"/>
    <property type="match status" value="1"/>
</dbReference>
<dbReference type="InterPro" id="IPR013096">
    <property type="entry name" value="Cupin_2"/>
</dbReference>
<dbReference type="AlphaFoldDB" id="A0A833V2X0"/>
<evidence type="ECO:0000313" key="4">
    <source>
        <dbReference type="Proteomes" id="UP000467522"/>
    </source>
</evidence>
<dbReference type="EMBL" id="WNDV01000004">
    <property type="protein sequence ID" value="KAF1039117.1"/>
    <property type="molecule type" value="Genomic_DNA"/>
</dbReference>
<dbReference type="GO" id="GO:0046872">
    <property type="term" value="F:metal ion binding"/>
    <property type="evidence" value="ECO:0007669"/>
    <property type="project" value="UniProtKB-KW"/>
</dbReference>
<protein>
    <recommendedName>
        <fullName evidence="2">Cupin type-2 domain-containing protein</fullName>
    </recommendedName>
</protein>
<dbReference type="InterPro" id="IPR014710">
    <property type="entry name" value="RmlC-like_jellyroll"/>
</dbReference>
<evidence type="ECO:0000256" key="1">
    <source>
        <dbReference type="ARBA" id="ARBA00022723"/>
    </source>
</evidence>
<dbReference type="PANTHER" id="PTHR35848:SF9">
    <property type="entry name" value="SLL1358 PROTEIN"/>
    <property type="match status" value="1"/>
</dbReference>
<dbReference type="CDD" id="cd02224">
    <property type="entry name" value="cupin_SPO2919-like"/>
    <property type="match status" value="1"/>
</dbReference>
<comment type="caution">
    <text evidence="3">The sequence shown here is derived from an EMBL/GenBank/DDBJ whole genome shotgun (WGS) entry which is preliminary data.</text>
</comment>
<dbReference type="InterPro" id="IPR051610">
    <property type="entry name" value="GPI/OXD"/>
</dbReference>
<evidence type="ECO:0000313" key="3">
    <source>
        <dbReference type="EMBL" id="KAF1039117.1"/>
    </source>
</evidence>
<dbReference type="Gene3D" id="2.60.120.10">
    <property type="entry name" value="Jelly Rolls"/>
    <property type="match status" value="1"/>
</dbReference>
<dbReference type="RefSeq" id="WP_278644976.1">
    <property type="nucleotide sequence ID" value="NZ_WNDV01000004.1"/>
</dbReference>
<keyword evidence="1" id="KW-0479">Metal-binding</keyword>
<dbReference type="Proteomes" id="UP000467522">
    <property type="component" value="Unassembled WGS sequence"/>
</dbReference>
<dbReference type="SUPFAM" id="SSF51182">
    <property type="entry name" value="RmlC-like cupins"/>
    <property type="match status" value="1"/>
</dbReference>
<reference evidence="4" key="1">
    <citation type="journal article" date="2020" name="MBio">
        <title>Horizontal gene transfer to a defensive symbiont with a reduced genome amongst a multipartite beetle microbiome.</title>
        <authorList>
            <person name="Waterworth S.C."/>
            <person name="Florez L.V."/>
            <person name="Rees E.R."/>
            <person name="Hertweck C."/>
            <person name="Kaltenpoth M."/>
            <person name="Kwan J.C."/>
        </authorList>
    </citation>
    <scope>NUCLEOTIDE SEQUENCE [LARGE SCALE GENOMIC DNA]</scope>
</reference>
<name>A0A833V2X0_BURL3</name>
<accession>A0A833V2X0</accession>
<proteinExistence type="predicted"/>
<feature type="domain" description="Cupin type-2" evidence="2">
    <location>
        <begin position="51"/>
        <end position="121"/>
    </location>
</feature>
<organism evidence="3 4">
    <name type="scientific">Burkholderia lata (strain ATCC 17760 / DSM 23089 / LMG 22485 / NCIMB 9086 / R18194 / 383)</name>
    <dbReference type="NCBI Taxonomy" id="482957"/>
    <lineage>
        <taxon>Bacteria</taxon>
        <taxon>Pseudomonadati</taxon>
        <taxon>Pseudomonadota</taxon>
        <taxon>Betaproteobacteria</taxon>
        <taxon>Burkholderiales</taxon>
        <taxon>Burkholderiaceae</taxon>
        <taxon>Burkholderia</taxon>
        <taxon>Burkholderia cepacia complex</taxon>
    </lineage>
</organism>
<dbReference type="InterPro" id="IPR011051">
    <property type="entry name" value="RmlC_Cupin_sf"/>
</dbReference>
<dbReference type="PANTHER" id="PTHR35848">
    <property type="entry name" value="OXALATE-BINDING PROTEIN"/>
    <property type="match status" value="1"/>
</dbReference>